<name>E7GCC4_9FIRM</name>
<feature type="transmembrane region" description="Helical" evidence="1">
    <location>
        <begin position="35"/>
        <end position="53"/>
    </location>
</feature>
<evidence type="ECO:0008006" key="4">
    <source>
        <dbReference type="Google" id="ProtNLM"/>
    </source>
</evidence>
<dbReference type="GeneID" id="78228004"/>
<feature type="transmembrane region" description="Helical" evidence="1">
    <location>
        <begin position="102"/>
        <end position="123"/>
    </location>
</feature>
<dbReference type="STRING" id="100884.GCA_000269565_00066"/>
<feature type="transmembrane region" description="Helical" evidence="1">
    <location>
        <begin position="59"/>
        <end position="81"/>
    </location>
</feature>
<dbReference type="Proteomes" id="UP000003157">
    <property type="component" value="Unassembled WGS sequence"/>
</dbReference>
<dbReference type="AlphaFoldDB" id="E7GCC4"/>
<proteinExistence type="predicted"/>
<keyword evidence="3" id="KW-1185">Reference proteome</keyword>
<sequence length="167" mass="19861">MIIYFSLYCLLGYFMESIYVSLFQRHWISSGLLKGPFIPLYGVGACLLIYFAPYLKSSIYLTIFVGGFMMTILEYLASLFIEKVFETKCWDYSHHRFHIQGRVCLIYFIMWCCLSYLFIFYIHPFFISLHFINDTMNIIALIYMAFILKALIDRLQFHKLNNGLDIH</sequence>
<dbReference type="eggNOG" id="COG4905">
    <property type="taxonomic scope" value="Bacteria"/>
</dbReference>
<comment type="caution">
    <text evidence="2">The sequence shown here is derived from an EMBL/GenBank/DDBJ whole genome shotgun (WGS) entry which is preliminary data.</text>
</comment>
<gene>
    <name evidence="2" type="ORF">HMPREF9488_02416</name>
</gene>
<dbReference type="RefSeq" id="WP_008789504.1">
    <property type="nucleotide sequence ID" value="NZ_AKCB01000001.1"/>
</dbReference>
<feature type="transmembrane region" description="Helical" evidence="1">
    <location>
        <begin position="5"/>
        <end position="23"/>
    </location>
</feature>
<evidence type="ECO:0000256" key="1">
    <source>
        <dbReference type="SAM" id="Phobius"/>
    </source>
</evidence>
<dbReference type="Pfam" id="PF06541">
    <property type="entry name" value="ABC_trans_CmpB"/>
    <property type="match status" value="1"/>
</dbReference>
<dbReference type="EMBL" id="ADKX01000039">
    <property type="protein sequence ID" value="EFW04133.1"/>
    <property type="molecule type" value="Genomic_DNA"/>
</dbReference>
<keyword evidence="1" id="KW-0812">Transmembrane</keyword>
<evidence type="ECO:0000313" key="3">
    <source>
        <dbReference type="Proteomes" id="UP000003157"/>
    </source>
</evidence>
<evidence type="ECO:0000313" key="2">
    <source>
        <dbReference type="EMBL" id="EFW04133.1"/>
    </source>
</evidence>
<accession>E7GCC4</accession>
<keyword evidence="1" id="KW-1133">Transmembrane helix</keyword>
<reference evidence="2 3" key="1">
    <citation type="submission" date="2010-12" db="EMBL/GenBank/DDBJ databases">
        <title>The Genome Sequence of Coprobacillus sp. strain 29_1.</title>
        <authorList>
            <consortium name="The Broad Institute Genome Sequencing Platform"/>
            <person name="Earl A."/>
            <person name="Ward D."/>
            <person name="Feldgarden M."/>
            <person name="Gevers D."/>
            <person name="Daigneault M."/>
            <person name="Sibley C.D."/>
            <person name="White A."/>
            <person name="Strauss J."/>
            <person name="Allen-Vercoe E."/>
            <person name="Young S.K."/>
            <person name="Zeng Q."/>
            <person name="Gargeya S."/>
            <person name="Fitzgerald M."/>
            <person name="Haas B."/>
            <person name="Abouelleil A."/>
            <person name="Alvarado L."/>
            <person name="Arachchi H.M."/>
            <person name="Berlin A."/>
            <person name="Brown A."/>
            <person name="Chapman S.B."/>
            <person name="Chen Z."/>
            <person name="Dunbar C."/>
            <person name="Freedman E."/>
            <person name="Gearin G."/>
            <person name="Gellesch M."/>
            <person name="Goldberg J."/>
            <person name="Griggs A."/>
            <person name="Gujja S."/>
            <person name="Heilman E."/>
            <person name="Heiman D."/>
            <person name="Howarth C."/>
            <person name="Larson L."/>
            <person name="Lui A."/>
            <person name="MacDonald P.J.P."/>
            <person name="Mehta T."/>
            <person name="Montmayeur A."/>
            <person name="Murphy C."/>
            <person name="Neiman D."/>
            <person name="Pearson M."/>
            <person name="Priest M."/>
            <person name="Roberts A."/>
            <person name="Saif S."/>
            <person name="Shea T."/>
            <person name="Shenoy N."/>
            <person name="Sisk P."/>
            <person name="Stolte C."/>
            <person name="Sykes S."/>
            <person name="White J."/>
            <person name="Yandava C."/>
            <person name="Nusbaum C."/>
            <person name="Birren B."/>
        </authorList>
    </citation>
    <scope>NUCLEOTIDE SEQUENCE [LARGE SCALE GENOMIC DNA]</scope>
    <source>
        <strain evidence="2 3">29_1</strain>
    </source>
</reference>
<dbReference type="OrthoDB" id="9789229at2"/>
<keyword evidence="1" id="KW-0472">Membrane</keyword>
<feature type="transmembrane region" description="Helical" evidence="1">
    <location>
        <begin position="135"/>
        <end position="152"/>
    </location>
</feature>
<organism evidence="2 3">
    <name type="scientific">Coprobacillus cateniformis</name>
    <dbReference type="NCBI Taxonomy" id="100884"/>
    <lineage>
        <taxon>Bacteria</taxon>
        <taxon>Bacillati</taxon>
        <taxon>Bacillota</taxon>
        <taxon>Erysipelotrichia</taxon>
        <taxon>Erysipelotrichales</taxon>
        <taxon>Coprobacillaceae</taxon>
        <taxon>Coprobacillus</taxon>
    </lineage>
</organism>
<protein>
    <recommendedName>
        <fullName evidence="4">ABC transporter permease</fullName>
    </recommendedName>
</protein>
<dbReference type="InterPro" id="IPR010540">
    <property type="entry name" value="CmpB_TMEM229"/>
</dbReference>
<dbReference type="HOGENOM" id="CLU_055257_4_0_9"/>